<organism evidence="3 4">
    <name type="scientific">Talaromyces islandicus</name>
    <name type="common">Penicillium islandicum</name>
    <dbReference type="NCBI Taxonomy" id="28573"/>
    <lineage>
        <taxon>Eukaryota</taxon>
        <taxon>Fungi</taxon>
        <taxon>Dikarya</taxon>
        <taxon>Ascomycota</taxon>
        <taxon>Pezizomycotina</taxon>
        <taxon>Eurotiomycetes</taxon>
        <taxon>Eurotiomycetidae</taxon>
        <taxon>Eurotiales</taxon>
        <taxon>Trichocomaceae</taxon>
        <taxon>Talaromyces</taxon>
        <taxon>Talaromyces sect. Islandici</taxon>
    </lineage>
</organism>
<dbReference type="InterPro" id="IPR046368">
    <property type="entry name" value="Tag1"/>
</dbReference>
<dbReference type="Pfam" id="PF12505">
    <property type="entry name" value="DUF3712"/>
    <property type="match status" value="1"/>
</dbReference>
<proteinExistence type="predicted"/>
<sequence>MSEAAADAPATAAAGEAKPSTFLDKLSRFTIGKDRDELPEKDTGAASDGSEAAAPAAPLTKWQKVKNHFRRFWIIHVIVVIIIAAIMLPILFIYIIPRIAQDLLNSGSIVIDSASILQPTSESVMLNVQSHVYVPGPFTVSTDPLHLNMFVPQVGADYPMSVLELPSNKIHKNTSMDTNGTLFTPFTNYTSWQNFVHNTIFLDAGGLGLKGTVPTRLGKIKKFDLDLDKSVPSKGLNQFKGFSIDGARLQLPPEADGTNLLANATLPNQSVLTLEIGNTTVDILSGDLKIATGYIENLFLKPGNNSFSIRGTANITTLLHNIKPVLAYQAPFIKNGYLQLTTRVTNIKYNGSTVPYYTEEMGKLPLVAETPLLGLLIDTLKGALGSAATNKTLVQEVKAKIHENHVDMHKRWADVADNSTELELVARHHLETLAQLGV</sequence>
<dbReference type="AlphaFoldDB" id="A0A0U1LTL7"/>
<evidence type="ECO:0000256" key="2">
    <source>
        <dbReference type="SAM" id="Phobius"/>
    </source>
</evidence>
<evidence type="ECO:0000313" key="4">
    <source>
        <dbReference type="Proteomes" id="UP000054383"/>
    </source>
</evidence>
<dbReference type="PANTHER" id="PTHR35895">
    <property type="entry name" value="CHROMOSOME 16, WHOLE GENOME SHOTGUN SEQUENCE"/>
    <property type="match status" value="1"/>
</dbReference>
<dbReference type="InterPro" id="IPR022185">
    <property type="entry name" value="DUF3712"/>
</dbReference>
<dbReference type="Proteomes" id="UP000054383">
    <property type="component" value="Unassembled WGS sequence"/>
</dbReference>
<keyword evidence="2" id="KW-1133">Transmembrane helix</keyword>
<dbReference type="EMBL" id="CVMT01000002">
    <property type="protein sequence ID" value="CRG86116.1"/>
    <property type="molecule type" value="Genomic_DNA"/>
</dbReference>
<feature type="region of interest" description="Disordered" evidence="1">
    <location>
        <begin position="33"/>
        <end position="52"/>
    </location>
</feature>
<dbReference type="OrthoDB" id="10039566at2759"/>
<reference evidence="3 4" key="1">
    <citation type="submission" date="2015-04" db="EMBL/GenBank/DDBJ databases">
        <authorList>
            <person name="Syromyatnikov M.Y."/>
            <person name="Popov V.N."/>
        </authorList>
    </citation>
    <scope>NUCLEOTIDE SEQUENCE [LARGE SCALE GENOMIC DNA]</scope>
    <source>
        <strain evidence="3">WF-38-12</strain>
    </source>
</reference>
<accession>A0A0U1LTL7</accession>
<keyword evidence="2" id="KW-0812">Transmembrane</keyword>
<feature type="compositionally biased region" description="Basic and acidic residues" evidence="1">
    <location>
        <begin position="33"/>
        <end position="43"/>
    </location>
</feature>
<evidence type="ECO:0000256" key="1">
    <source>
        <dbReference type="SAM" id="MobiDB-lite"/>
    </source>
</evidence>
<name>A0A0U1LTL7_TALIS</name>
<dbReference type="GO" id="GO:0000329">
    <property type="term" value="C:fungal-type vacuole membrane"/>
    <property type="evidence" value="ECO:0007669"/>
    <property type="project" value="InterPro"/>
</dbReference>
<gene>
    <name evidence="3" type="ORF">PISL3812_03119</name>
</gene>
<keyword evidence="4" id="KW-1185">Reference proteome</keyword>
<evidence type="ECO:0000313" key="3">
    <source>
        <dbReference type="EMBL" id="CRG86116.1"/>
    </source>
</evidence>
<dbReference type="PANTHER" id="PTHR35895:SF2">
    <property type="match status" value="1"/>
</dbReference>
<feature type="transmembrane region" description="Helical" evidence="2">
    <location>
        <begin position="72"/>
        <end position="96"/>
    </location>
</feature>
<keyword evidence="2" id="KW-0472">Membrane</keyword>
<protein>
    <submittedName>
        <fullName evidence="3">Uncharacterized protein</fullName>
    </submittedName>
</protein>
<dbReference type="STRING" id="28573.A0A0U1LTL7"/>
<dbReference type="OMA" id="AKIHENH"/>